<gene>
    <name evidence="2" type="ORF">G4D64_14340</name>
</gene>
<organism evidence="2 3">
    <name type="scientific">Bacillus aquiflavi</name>
    <dbReference type="NCBI Taxonomy" id="2672567"/>
    <lineage>
        <taxon>Bacteria</taxon>
        <taxon>Bacillati</taxon>
        <taxon>Bacillota</taxon>
        <taxon>Bacilli</taxon>
        <taxon>Bacillales</taxon>
        <taxon>Bacillaceae</taxon>
        <taxon>Bacillus</taxon>
    </lineage>
</organism>
<evidence type="ECO:0000313" key="2">
    <source>
        <dbReference type="EMBL" id="NEY82652.1"/>
    </source>
</evidence>
<name>A0A6B3W0E0_9BACI</name>
<evidence type="ECO:0000256" key="1">
    <source>
        <dbReference type="SAM" id="Phobius"/>
    </source>
</evidence>
<sequence length="132" mass="15656">MNETLTKVDRQLYRDEMSERKKAGMLMKKAISKAIIVLVGMMLIVCTDFVEANREEIEESVKSFIKMNKLDPEKVEIERIYEPTRYPNGDYEFEVDINYRGHPYFSISLEADPETLHITDRKDFFKVEVFIY</sequence>
<keyword evidence="1" id="KW-0812">Transmembrane</keyword>
<keyword evidence="1" id="KW-0472">Membrane</keyword>
<dbReference type="RefSeq" id="WP_163243054.1">
    <property type="nucleotide sequence ID" value="NZ_CP082780.1"/>
</dbReference>
<dbReference type="AlphaFoldDB" id="A0A6B3W0E0"/>
<comment type="caution">
    <text evidence="2">The sequence shown here is derived from an EMBL/GenBank/DDBJ whole genome shotgun (WGS) entry which is preliminary data.</text>
</comment>
<keyword evidence="1" id="KW-1133">Transmembrane helix</keyword>
<feature type="transmembrane region" description="Helical" evidence="1">
    <location>
        <begin position="30"/>
        <end position="50"/>
    </location>
</feature>
<reference evidence="2 3" key="1">
    <citation type="submission" date="2020-02" db="EMBL/GenBank/DDBJ databases">
        <title>Bacillus aquiflavi sp. nov., isolated from yellow water of strong flavor Chinese baijiu in Yibin region of China.</title>
        <authorList>
            <person name="Xie J."/>
        </authorList>
    </citation>
    <scope>NUCLEOTIDE SEQUENCE [LARGE SCALE GENOMIC DNA]</scope>
    <source>
        <strain evidence="2 3">3H-10</strain>
    </source>
</reference>
<evidence type="ECO:0008006" key="4">
    <source>
        <dbReference type="Google" id="ProtNLM"/>
    </source>
</evidence>
<evidence type="ECO:0000313" key="3">
    <source>
        <dbReference type="Proteomes" id="UP000472971"/>
    </source>
</evidence>
<dbReference type="Proteomes" id="UP000472971">
    <property type="component" value="Unassembled WGS sequence"/>
</dbReference>
<proteinExistence type="predicted"/>
<accession>A0A6B3W0E0</accession>
<keyword evidence="3" id="KW-1185">Reference proteome</keyword>
<protein>
    <recommendedName>
        <fullName evidence="4">DUF3139 domain-containing protein</fullName>
    </recommendedName>
</protein>
<dbReference type="EMBL" id="JAAIWN010000041">
    <property type="protein sequence ID" value="NEY82652.1"/>
    <property type="molecule type" value="Genomic_DNA"/>
</dbReference>